<reference evidence="3 4" key="1">
    <citation type="journal article" date="2021" name="Microbiol. Spectr.">
        <title>A Single Bacterium Capable of Oxidation and Reduction of Iron at Circumneutral pH.</title>
        <authorList>
            <person name="Kato S."/>
            <person name="Ohkuma M."/>
        </authorList>
    </citation>
    <scope>NUCLEOTIDE SEQUENCE [LARGE SCALE GENOMIC DNA]</scope>
    <source>
        <strain evidence="3 4">MIZ03</strain>
    </source>
</reference>
<organism evidence="3 4">
    <name type="scientific">Rhodoferax lithotrophicus</name>
    <dbReference type="NCBI Taxonomy" id="2798804"/>
    <lineage>
        <taxon>Bacteria</taxon>
        <taxon>Pseudomonadati</taxon>
        <taxon>Pseudomonadota</taxon>
        <taxon>Betaproteobacteria</taxon>
        <taxon>Burkholderiales</taxon>
        <taxon>Comamonadaceae</taxon>
        <taxon>Rhodoferax</taxon>
    </lineage>
</organism>
<protein>
    <recommendedName>
        <fullName evidence="5">Periplasmic protein</fullName>
    </recommendedName>
</protein>
<keyword evidence="4" id="KW-1185">Reference proteome</keyword>
<dbReference type="Gene3D" id="1.20.120.1490">
    <property type="match status" value="1"/>
</dbReference>
<dbReference type="RefSeq" id="WP_223906356.1">
    <property type="nucleotide sequence ID" value="NZ_AP024238.1"/>
</dbReference>
<dbReference type="EMBL" id="AP024238">
    <property type="protein sequence ID" value="BCO25161.1"/>
    <property type="molecule type" value="Genomic_DNA"/>
</dbReference>
<feature type="signal peptide" evidence="2">
    <location>
        <begin position="1"/>
        <end position="22"/>
    </location>
</feature>
<dbReference type="InterPro" id="IPR012899">
    <property type="entry name" value="LTXXQ"/>
</dbReference>
<accession>A0ABM7MG64</accession>
<sequence>MKTNLKISLVAGLLLAAGLAYSQSPMGGAQCDMMGGPQGGMYGQGMSHHGMGKMDPAKMQAMMDKRHAALKAQLKITAAQEAAWTTFMDAHKAPAGMMGKQPAVMADMAKLTTPERIDKMKELRAQRMGEMTAAMDKRAEATKALYAVLTPEQQKTFDAQSMMGAGSPRGAHQGMGRMQPQQ</sequence>
<keyword evidence="2" id="KW-0732">Signal</keyword>
<proteinExistence type="predicted"/>
<evidence type="ECO:0000313" key="3">
    <source>
        <dbReference type="EMBL" id="BCO25161.1"/>
    </source>
</evidence>
<evidence type="ECO:0008006" key="5">
    <source>
        <dbReference type="Google" id="ProtNLM"/>
    </source>
</evidence>
<name>A0ABM7MG64_9BURK</name>
<dbReference type="Proteomes" id="UP000824366">
    <property type="component" value="Chromosome"/>
</dbReference>
<evidence type="ECO:0000256" key="2">
    <source>
        <dbReference type="SAM" id="SignalP"/>
    </source>
</evidence>
<gene>
    <name evidence="3" type="ORF">MIZ03_0021</name>
</gene>
<dbReference type="Pfam" id="PF07813">
    <property type="entry name" value="LTXXQ"/>
    <property type="match status" value="1"/>
</dbReference>
<feature type="chain" id="PRO_5045429911" description="Periplasmic protein" evidence="2">
    <location>
        <begin position="23"/>
        <end position="182"/>
    </location>
</feature>
<evidence type="ECO:0000256" key="1">
    <source>
        <dbReference type="SAM" id="MobiDB-lite"/>
    </source>
</evidence>
<feature type="region of interest" description="Disordered" evidence="1">
    <location>
        <begin position="161"/>
        <end position="182"/>
    </location>
</feature>
<evidence type="ECO:0000313" key="4">
    <source>
        <dbReference type="Proteomes" id="UP000824366"/>
    </source>
</evidence>